<comment type="caution">
    <text evidence="4">The sequence shown here is derived from an EMBL/GenBank/DDBJ whole genome shotgun (WGS) entry which is preliminary data.</text>
</comment>
<evidence type="ECO:0000256" key="1">
    <source>
        <dbReference type="SAM" id="MobiDB-lite"/>
    </source>
</evidence>
<dbReference type="Pfam" id="PF22803">
    <property type="entry name" value="GBD_Y3"/>
    <property type="match status" value="1"/>
</dbReference>
<dbReference type="InterPro" id="IPR020471">
    <property type="entry name" value="AKR"/>
</dbReference>
<dbReference type="InterPro" id="IPR023210">
    <property type="entry name" value="NADP_OxRdtase_dom"/>
</dbReference>
<evidence type="ECO:0000313" key="5">
    <source>
        <dbReference type="Proteomes" id="UP001213000"/>
    </source>
</evidence>
<feature type="region of interest" description="Disordered" evidence="1">
    <location>
        <begin position="571"/>
        <end position="597"/>
    </location>
</feature>
<gene>
    <name evidence="4" type="ORF">NP233_g1319</name>
</gene>
<dbReference type="PRINTS" id="PR00069">
    <property type="entry name" value="ALDKETRDTASE"/>
</dbReference>
<accession>A0AAD5W035</accession>
<feature type="region of interest" description="Disordered" evidence="1">
    <location>
        <begin position="384"/>
        <end position="529"/>
    </location>
</feature>
<feature type="region of interest" description="Disordered" evidence="1">
    <location>
        <begin position="644"/>
        <end position="663"/>
    </location>
</feature>
<feature type="compositionally biased region" description="Basic and acidic residues" evidence="1">
    <location>
        <begin position="588"/>
        <end position="597"/>
    </location>
</feature>
<feature type="compositionally biased region" description="Polar residues" evidence="1">
    <location>
        <begin position="516"/>
        <end position="529"/>
    </location>
</feature>
<proteinExistence type="predicted"/>
<feature type="compositionally biased region" description="Low complexity" evidence="1">
    <location>
        <begin position="405"/>
        <end position="414"/>
    </location>
</feature>
<dbReference type="EMBL" id="JANIEX010000047">
    <property type="protein sequence ID" value="KAJ3575081.1"/>
    <property type="molecule type" value="Genomic_DNA"/>
</dbReference>
<dbReference type="Pfam" id="PF00248">
    <property type="entry name" value="Aldo_ket_red"/>
    <property type="match status" value="1"/>
</dbReference>
<dbReference type="InterPro" id="IPR044494">
    <property type="entry name" value="AKR3C2/3"/>
</dbReference>
<sequence length="752" mass="81491">MAQGPRTCYKGLNGVGAGPINDCCQFINTFCNDASLTQTPVRIGDATSRCFNLPGGDRCDFIAYNTYNQGVSPSNANCKTVLEDIGSKCILGGFGALLDGTSMPWFAWGNGTGVNGSDDALQKTTLAIQNGINHIDTAQLYKAERETGEAIKRAGVDQVYVTSKLSWDADDQTVPLDEVRSRIEGSLERLGFIPDLYLIHNPFIAAPGDLKKMWQIFEDLKDEGKLKSIGVSNFRPQDLEAILDGAKHKPAANQLEFHPYVLAHLEPVLELQKKHGIVTQSYGTLTPLLRHPTGGPLKPVLTNIATRLSKESGEPIDEATVLLLWARSQGVVVVSTSGNPQRLKRYGEVARLPQLLTPAHIELITTTGRTIHFRNYSEHMEKEFPLPQPCAGSWPLRTSKKRTRSASSASDQQPPSNPRPPSPPPKFNAPPVPKKSANAGKRLGRRAAPASSVTDAPAPLDGDDSTQPATTTSTTTTTKRQGGNSRAKGSGTAKRPPISHSNSHGNSNMSHESVSRRGQSNTTGQGNSALESTRAYRNSHAYAVSQQPLFTSWGLPDYLAHLEEMLPTNVPQPLEIQSGSGTTGGRGESMERTMERGVKVKWPSKRTSVGDMNKRVRALVEWVGREQANALDRERRREALEKALKQEAEASGKDSGGADDDAAMAVDGSLQNQNTGQSKSAADSEQDSLAAPAMIRAASASTNTLWKSDDGKPMSTMKMMEELMEELIGFQERFGPGAAKTRERERRSMITS</sequence>
<evidence type="ECO:0000313" key="4">
    <source>
        <dbReference type="EMBL" id="KAJ3575081.1"/>
    </source>
</evidence>
<dbReference type="AlphaFoldDB" id="A0AAD5W035"/>
<dbReference type="Proteomes" id="UP001213000">
    <property type="component" value="Unassembled WGS sequence"/>
</dbReference>
<dbReference type="InterPro" id="IPR054443">
    <property type="entry name" value="Y3-like_dom"/>
</dbReference>
<feature type="domain" description="Glycan binding protein Y3-like" evidence="3">
    <location>
        <begin position="22"/>
        <end position="100"/>
    </location>
</feature>
<dbReference type="SUPFAM" id="SSF51430">
    <property type="entry name" value="NAD(P)-linked oxidoreductase"/>
    <property type="match status" value="1"/>
</dbReference>
<dbReference type="CDD" id="cd19120">
    <property type="entry name" value="AKR_AKR3C2-3"/>
    <property type="match status" value="1"/>
</dbReference>
<feature type="region of interest" description="Disordered" evidence="1">
    <location>
        <begin position="731"/>
        <end position="752"/>
    </location>
</feature>
<dbReference type="GO" id="GO:0016652">
    <property type="term" value="F:oxidoreductase activity, acting on NAD(P)H as acceptor"/>
    <property type="evidence" value="ECO:0007669"/>
    <property type="project" value="InterPro"/>
</dbReference>
<keyword evidence="5" id="KW-1185">Reference proteome</keyword>
<name>A0AAD5W035_9AGAR</name>
<dbReference type="Gene3D" id="3.20.20.100">
    <property type="entry name" value="NADP-dependent oxidoreductase domain"/>
    <property type="match status" value="1"/>
</dbReference>
<reference evidence="4" key="1">
    <citation type="submission" date="2022-07" db="EMBL/GenBank/DDBJ databases">
        <title>Genome Sequence of Leucocoprinus birnbaumii.</title>
        <authorList>
            <person name="Buettner E."/>
        </authorList>
    </citation>
    <scope>NUCLEOTIDE SEQUENCE</scope>
    <source>
        <strain evidence="4">VT141</strain>
    </source>
</reference>
<feature type="compositionally biased region" description="Pro residues" evidence="1">
    <location>
        <begin position="415"/>
        <end position="433"/>
    </location>
</feature>
<feature type="compositionally biased region" description="Low complexity" evidence="1">
    <location>
        <begin position="499"/>
        <end position="512"/>
    </location>
</feature>
<dbReference type="PANTHER" id="PTHR11732">
    <property type="entry name" value="ALDO/KETO REDUCTASE"/>
    <property type="match status" value="1"/>
</dbReference>
<feature type="compositionally biased region" description="Basic and acidic residues" evidence="1">
    <location>
        <begin position="740"/>
        <end position="752"/>
    </location>
</feature>
<evidence type="ECO:0008006" key="6">
    <source>
        <dbReference type="Google" id="ProtNLM"/>
    </source>
</evidence>
<evidence type="ECO:0000259" key="3">
    <source>
        <dbReference type="Pfam" id="PF22803"/>
    </source>
</evidence>
<evidence type="ECO:0000259" key="2">
    <source>
        <dbReference type="Pfam" id="PF00248"/>
    </source>
</evidence>
<protein>
    <recommendedName>
        <fullName evidence="6">NADP-dependent oxidoreductase domain-containing protein</fullName>
    </recommendedName>
</protein>
<dbReference type="InterPro" id="IPR036812">
    <property type="entry name" value="NAD(P)_OxRdtase_dom_sf"/>
</dbReference>
<feature type="domain" description="NADP-dependent oxidoreductase" evidence="2">
    <location>
        <begin position="108"/>
        <end position="290"/>
    </location>
</feature>
<organism evidence="4 5">
    <name type="scientific">Leucocoprinus birnbaumii</name>
    <dbReference type="NCBI Taxonomy" id="56174"/>
    <lineage>
        <taxon>Eukaryota</taxon>
        <taxon>Fungi</taxon>
        <taxon>Dikarya</taxon>
        <taxon>Basidiomycota</taxon>
        <taxon>Agaricomycotina</taxon>
        <taxon>Agaricomycetes</taxon>
        <taxon>Agaricomycetidae</taxon>
        <taxon>Agaricales</taxon>
        <taxon>Agaricineae</taxon>
        <taxon>Agaricaceae</taxon>
        <taxon>Leucocoprinus</taxon>
    </lineage>
</organism>